<accession>M2Y3N0</accession>
<dbReference type="GO" id="GO:0046872">
    <property type="term" value="F:metal ion binding"/>
    <property type="evidence" value="ECO:0007669"/>
    <property type="project" value="UniProtKB-KW"/>
</dbReference>
<dbReference type="Pfam" id="PF01786">
    <property type="entry name" value="AOX"/>
    <property type="match status" value="1"/>
</dbReference>
<dbReference type="RefSeq" id="XP_005706939.1">
    <property type="nucleotide sequence ID" value="XM_005706882.1"/>
</dbReference>
<evidence type="ECO:0000256" key="5">
    <source>
        <dbReference type="ARBA" id="ARBA00022660"/>
    </source>
</evidence>
<dbReference type="GO" id="GO:0009916">
    <property type="term" value="F:alternative oxidase activity"/>
    <property type="evidence" value="ECO:0007669"/>
    <property type="project" value="InterPro"/>
</dbReference>
<keyword evidence="11" id="KW-0408">Iron</keyword>
<keyword evidence="4" id="KW-0813">Transport</keyword>
<dbReference type="GO" id="GO:0010230">
    <property type="term" value="P:alternative respiration"/>
    <property type="evidence" value="ECO:0007669"/>
    <property type="project" value="TreeGrafter"/>
</dbReference>
<dbReference type="OrthoDB" id="16906at2759"/>
<evidence type="ECO:0000256" key="9">
    <source>
        <dbReference type="ARBA" id="ARBA00022989"/>
    </source>
</evidence>
<sequence>MSQLTHKFTFKTISIFHLAIVIEMLFRQLVKRIAPFGRNILSQNANYSAIKYYKVYTPVQWTSIQKGIKDIQRASYPLWSRSYSEQKTQQGSQVEEPITPYQPVVENLDKRDPKYPWKWRSFLPEHTYKPNLSIDLQRHHTPLDFRDRVALGIVKFLRFFADAFFQKRYGHRAVVLETVAAVPGMVGGMLTHFRCLRRFAPSGGWIRVLLDEAENERMHLVTFMSIAKPNYFERLLVLITQGGFFAFYTMIYILSPKTAHRIVGYLEEEAIISYTEYLKGIDSGLHANIPAPQIAIDYWQLDSDARLRDVVLAVRADEANHRDVNHLKANLLYTKHGDEPAPLSVLRHGEVNPEEALNKKGKKH</sequence>
<evidence type="ECO:0000256" key="3">
    <source>
        <dbReference type="ARBA" id="ARBA00008388"/>
    </source>
</evidence>
<evidence type="ECO:0000256" key="11">
    <source>
        <dbReference type="ARBA" id="ARBA00023004"/>
    </source>
</evidence>
<dbReference type="STRING" id="130081.M2Y3N0"/>
<dbReference type="PANTHER" id="PTHR31803">
    <property type="entry name" value="ALTERNATIVE OXIDASE"/>
    <property type="match status" value="1"/>
</dbReference>
<evidence type="ECO:0000256" key="4">
    <source>
        <dbReference type="ARBA" id="ARBA00022448"/>
    </source>
</evidence>
<keyword evidence="10" id="KW-0560">Oxidoreductase</keyword>
<keyword evidence="12" id="KW-0472">Membrane</keyword>
<reference evidence="14" key="1">
    <citation type="journal article" date="2013" name="Science">
        <title>Gene transfer from bacteria and archaea facilitated evolution of an extremophilic eukaryote.</title>
        <authorList>
            <person name="Schonknecht G."/>
            <person name="Chen W.H."/>
            <person name="Ternes C.M."/>
            <person name="Barbier G.G."/>
            <person name="Shrestha R.P."/>
            <person name="Stanke M."/>
            <person name="Brautigam A."/>
            <person name="Baker B.J."/>
            <person name="Banfield J.F."/>
            <person name="Garavito R.M."/>
            <person name="Carr K."/>
            <person name="Wilkerson C."/>
            <person name="Rensing S.A."/>
            <person name="Gagneul D."/>
            <person name="Dickenson N.E."/>
            <person name="Oesterhelt C."/>
            <person name="Lercher M.J."/>
            <person name="Weber A.P."/>
        </authorList>
    </citation>
    <scope>NUCLEOTIDE SEQUENCE [LARGE SCALE GENOMIC DNA]</scope>
    <source>
        <strain evidence="14">074W</strain>
    </source>
</reference>
<dbReference type="Proteomes" id="UP000030680">
    <property type="component" value="Unassembled WGS sequence"/>
</dbReference>
<evidence type="ECO:0000256" key="7">
    <source>
        <dbReference type="ARBA" id="ARBA00022723"/>
    </source>
</evidence>
<dbReference type="InterPro" id="IPR038659">
    <property type="entry name" value="AOX_sf"/>
</dbReference>
<dbReference type="EMBL" id="KB454500">
    <property type="protein sequence ID" value="EME30419.1"/>
    <property type="molecule type" value="Genomic_DNA"/>
</dbReference>
<dbReference type="Gramene" id="EME30419">
    <property type="protein sequence ID" value="EME30419"/>
    <property type="gene ID" value="Gasu_23240"/>
</dbReference>
<dbReference type="KEGG" id="gsl:Gasu_23240"/>
<evidence type="ECO:0000256" key="8">
    <source>
        <dbReference type="ARBA" id="ARBA00022982"/>
    </source>
</evidence>
<name>M2Y3N0_GALSU</name>
<evidence type="ECO:0000313" key="13">
    <source>
        <dbReference type="EMBL" id="EME30419.1"/>
    </source>
</evidence>
<protein>
    <submittedName>
        <fullName evidence="13">Mitochondrial alternative oxidase</fullName>
    </submittedName>
</protein>
<evidence type="ECO:0000256" key="1">
    <source>
        <dbReference type="ARBA" id="ARBA00001962"/>
    </source>
</evidence>
<evidence type="ECO:0000313" key="14">
    <source>
        <dbReference type="Proteomes" id="UP000030680"/>
    </source>
</evidence>
<comment type="similarity">
    <text evidence="3">Belongs to the alternative oxidase family.</text>
</comment>
<dbReference type="OMA" id="MLTHFRC"/>
<evidence type="ECO:0000256" key="12">
    <source>
        <dbReference type="ARBA" id="ARBA00023136"/>
    </source>
</evidence>
<dbReference type="Gene3D" id="1.20.1260.140">
    <property type="entry name" value="Alternative oxidase"/>
    <property type="match status" value="1"/>
</dbReference>
<dbReference type="GeneID" id="17089150"/>
<keyword evidence="7" id="KW-0479">Metal-binding</keyword>
<keyword evidence="8" id="KW-0249">Electron transport</keyword>
<dbReference type="GO" id="GO:0016020">
    <property type="term" value="C:membrane"/>
    <property type="evidence" value="ECO:0007669"/>
    <property type="project" value="UniProtKB-SubCell"/>
</dbReference>
<evidence type="ECO:0000256" key="6">
    <source>
        <dbReference type="ARBA" id="ARBA00022692"/>
    </source>
</evidence>
<organism evidence="13 14">
    <name type="scientific">Galdieria sulphuraria</name>
    <name type="common">Red alga</name>
    <dbReference type="NCBI Taxonomy" id="130081"/>
    <lineage>
        <taxon>Eukaryota</taxon>
        <taxon>Rhodophyta</taxon>
        <taxon>Bangiophyceae</taxon>
        <taxon>Galdieriales</taxon>
        <taxon>Galdieriaceae</taxon>
        <taxon>Galdieria</taxon>
    </lineage>
</organism>
<keyword evidence="14" id="KW-1185">Reference proteome</keyword>
<dbReference type="InterPro" id="IPR002680">
    <property type="entry name" value="AOX"/>
</dbReference>
<gene>
    <name evidence="13" type="ORF">Gasu_23240</name>
</gene>
<dbReference type="CDD" id="cd01053">
    <property type="entry name" value="AOX"/>
    <property type="match status" value="1"/>
</dbReference>
<proteinExistence type="inferred from homology"/>
<evidence type="ECO:0000256" key="10">
    <source>
        <dbReference type="ARBA" id="ARBA00023002"/>
    </source>
</evidence>
<dbReference type="GO" id="GO:0005739">
    <property type="term" value="C:mitochondrion"/>
    <property type="evidence" value="ECO:0007669"/>
    <property type="project" value="TreeGrafter"/>
</dbReference>
<keyword evidence="6" id="KW-0812">Transmembrane</keyword>
<comment type="cofactor">
    <cofactor evidence="1">
        <name>Fe cation</name>
        <dbReference type="ChEBI" id="CHEBI:24875"/>
    </cofactor>
</comment>
<keyword evidence="9" id="KW-1133">Transmembrane helix</keyword>
<dbReference type="PANTHER" id="PTHR31803:SF3">
    <property type="entry name" value="ALTERNATIVE OXIDASE"/>
    <property type="match status" value="1"/>
</dbReference>
<comment type="subcellular location">
    <subcellularLocation>
        <location evidence="2">Membrane</location>
    </subcellularLocation>
</comment>
<keyword evidence="5" id="KW-0679">Respiratory chain</keyword>
<dbReference type="eggNOG" id="ENOG502QSB5">
    <property type="taxonomic scope" value="Eukaryota"/>
</dbReference>
<dbReference type="AlphaFoldDB" id="M2Y3N0"/>
<evidence type="ECO:0000256" key="2">
    <source>
        <dbReference type="ARBA" id="ARBA00004370"/>
    </source>
</evidence>